<comment type="similarity">
    <text evidence="6 7">Belongs to the APS kinase family.</text>
</comment>
<dbReference type="GO" id="GO:0005737">
    <property type="term" value="C:cytoplasm"/>
    <property type="evidence" value="ECO:0007669"/>
    <property type="project" value="TreeGrafter"/>
</dbReference>
<dbReference type="GO" id="GO:0005524">
    <property type="term" value="F:ATP binding"/>
    <property type="evidence" value="ECO:0007669"/>
    <property type="project" value="UniProtKB-UniRule"/>
</dbReference>
<evidence type="ECO:0000256" key="1">
    <source>
        <dbReference type="ARBA" id="ARBA00001823"/>
    </source>
</evidence>
<dbReference type="Gene3D" id="3.40.50.300">
    <property type="entry name" value="P-loop containing nucleotide triphosphate hydrolases"/>
    <property type="match status" value="1"/>
</dbReference>
<dbReference type="CDD" id="cd02027">
    <property type="entry name" value="APSK"/>
    <property type="match status" value="1"/>
</dbReference>
<name>A0A494XH57_9BURK</name>
<evidence type="ECO:0000256" key="6">
    <source>
        <dbReference type="HAMAP-Rule" id="MF_00065"/>
    </source>
</evidence>
<dbReference type="Pfam" id="PF01583">
    <property type="entry name" value="APS_kinase"/>
    <property type="match status" value="1"/>
</dbReference>
<keyword evidence="6" id="KW-0597">Phosphoprotein</keyword>
<evidence type="ECO:0000259" key="8">
    <source>
        <dbReference type="Pfam" id="PF01583"/>
    </source>
</evidence>
<dbReference type="Proteomes" id="UP000280434">
    <property type="component" value="Unassembled WGS sequence"/>
</dbReference>
<keyword evidence="5 6" id="KW-0067">ATP-binding</keyword>
<gene>
    <name evidence="6 9" type="primary">cysC</name>
    <name evidence="9" type="ORF">D7S89_16145</name>
</gene>
<dbReference type="InterPro" id="IPR059117">
    <property type="entry name" value="APS_kinase_dom"/>
</dbReference>
<dbReference type="GO" id="GO:0004020">
    <property type="term" value="F:adenylylsulfate kinase activity"/>
    <property type="evidence" value="ECO:0007669"/>
    <property type="project" value="UniProtKB-UniRule"/>
</dbReference>
<proteinExistence type="inferred from homology"/>
<dbReference type="GO" id="GO:0070814">
    <property type="term" value="P:hydrogen sulfide biosynthetic process"/>
    <property type="evidence" value="ECO:0007669"/>
    <property type="project" value="UniProtKB-UniRule"/>
</dbReference>
<dbReference type="GO" id="GO:0010134">
    <property type="term" value="P:sulfate assimilation via adenylyl sulfate reduction"/>
    <property type="evidence" value="ECO:0007669"/>
    <property type="project" value="TreeGrafter"/>
</dbReference>
<evidence type="ECO:0000256" key="3">
    <source>
        <dbReference type="ARBA" id="ARBA00022679"/>
    </source>
</evidence>
<keyword evidence="3 6" id="KW-0808">Transferase</keyword>
<dbReference type="GO" id="GO:0019379">
    <property type="term" value="P:sulfate assimilation, phosphoadenylyl sulfate reduction by phosphoadenylyl-sulfate reductase (thioredoxin)"/>
    <property type="evidence" value="ECO:0007669"/>
    <property type="project" value="TreeGrafter"/>
</dbReference>
<evidence type="ECO:0000313" key="10">
    <source>
        <dbReference type="Proteomes" id="UP000280434"/>
    </source>
</evidence>
<reference evidence="9 10" key="1">
    <citation type="submission" date="2018-10" db="EMBL/GenBank/DDBJ databases">
        <title>Paraburkholderia sp. 7MK8-2, isolated from soil.</title>
        <authorList>
            <person name="Gao Z.-H."/>
            <person name="Qiu L.-H."/>
        </authorList>
    </citation>
    <scope>NUCLEOTIDE SEQUENCE [LARGE SCALE GENOMIC DNA]</scope>
    <source>
        <strain evidence="9 10">7MK8-2</strain>
    </source>
</reference>
<sequence length="218" mass="23624">MSKCKVLSHRWETCSTVLASVHLYSQPASPNERYGTVAVDFSQGGVLWLTGLPGSGKSTIARALHDHLRGQGFDAVVLDGDALRAGLNADLGFSAVDRTENLRRMAHVAALFQQQGFIAIVAAISPLRAHRDDARRIAGTGFVEIFVDAPLEICEARDPKGLYRRARLGEIPEFTGIDAPYEAPGNPDIRLPTQTLELDECVQVIVDALGLTRQSFAS</sequence>
<evidence type="ECO:0000256" key="2">
    <source>
        <dbReference type="ARBA" id="ARBA00012121"/>
    </source>
</evidence>
<dbReference type="InterPro" id="IPR002891">
    <property type="entry name" value="APS"/>
</dbReference>
<dbReference type="EC" id="2.7.1.25" evidence="2 6"/>
<comment type="catalytic activity">
    <reaction evidence="1 6 7">
        <text>adenosine 5'-phosphosulfate + ATP = 3'-phosphoadenylyl sulfate + ADP + H(+)</text>
        <dbReference type="Rhea" id="RHEA:24152"/>
        <dbReference type="ChEBI" id="CHEBI:15378"/>
        <dbReference type="ChEBI" id="CHEBI:30616"/>
        <dbReference type="ChEBI" id="CHEBI:58243"/>
        <dbReference type="ChEBI" id="CHEBI:58339"/>
        <dbReference type="ChEBI" id="CHEBI:456216"/>
        <dbReference type="EC" id="2.7.1.25"/>
    </reaction>
</comment>
<keyword evidence="6 7" id="KW-0418">Kinase</keyword>
<dbReference type="AlphaFoldDB" id="A0A494XH57"/>
<dbReference type="InterPro" id="IPR050512">
    <property type="entry name" value="Sulf_AdTrans/APS_kinase"/>
</dbReference>
<feature type="active site" description="Phosphoserine intermediate" evidence="6">
    <location>
        <position position="125"/>
    </location>
</feature>
<keyword evidence="4 6" id="KW-0547">Nucleotide-binding</keyword>
<dbReference type="PANTHER" id="PTHR42700:SF1">
    <property type="entry name" value="SULFATE ADENYLYLTRANSFERASE"/>
    <property type="match status" value="1"/>
</dbReference>
<protein>
    <recommendedName>
        <fullName evidence="2 6">Adenylyl-sulfate kinase</fullName>
        <ecNumber evidence="2 6">2.7.1.25</ecNumber>
    </recommendedName>
    <alternativeName>
        <fullName evidence="6">APS kinase</fullName>
    </alternativeName>
    <alternativeName>
        <fullName evidence="6">ATP adenosine-5'-phosphosulfate 3'-phosphotransferase</fullName>
    </alternativeName>
    <alternativeName>
        <fullName evidence="6">Adenosine-5'-phosphosulfate kinase</fullName>
    </alternativeName>
</protein>
<dbReference type="SUPFAM" id="SSF52540">
    <property type="entry name" value="P-loop containing nucleoside triphosphate hydrolases"/>
    <property type="match status" value="1"/>
</dbReference>
<dbReference type="PANTHER" id="PTHR42700">
    <property type="entry name" value="SULFATE ADENYLYLTRANSFERASE"/>
    <property type="match status" value="1"/>
</dbReference>
<keyword evidence="10" id="KW-1185">Reference proteome</keyword>
<dbReference type="InterPro" id="IPR027417">
    <property type="entry name" value="P-loop_NTPase"/>
</dbReference>
<dbReference type="GO" id="GO:0004781">
    <property type="term" value="F:sulfate adenylyltransferase (ATP) activity"/>
    <property type="evidence" value="ECO:0007669"/>
    <property type="project" value="TreeGrafter"/>
</dbReference>
<dbReference type="NCBIfam" id="TIGR00455">
    <property type="entry name" value="apsK"/>
    <property type="match status" value="1"/>
</dbReference>
<evidence type="ECO:0000256" key="5">
    <source>
        <dbReference type="ARBA" id="ARBA00022840"/>
    </source>
</evidence>
<feature type="domain" description="APS kinase" evidence="8">
    <location>
        <begin position="43"/>
        <end position="191"/>
    </location>
</feature>
<dbReference type="NCBIfam" id="NF003013">
    <property type="entry name" value="PRK03846.1"/>
    <property type="match status" value="1"/>
</dbReference>
<comment type="pathway">
    <text evidence="6 7">Sulfur metabolism; hydrogen sulfide biosynthesis; sulfite from sulfate: step 2/3.</text>
</comment>
<dbReference type="EMBL" id="RBZV01000006">
    <property type="protein sequence ID" value="RKP46883.1"/>
    <property type="molecule type" value="Genomic_DNA"/>
</dbReference>
<feature type="binding site" evidence="6">
    <location>
        <begin position="51"/>
        <end position="58"/>
    </location>
    <ligand>
        <name>ATP</name>
        <dbReference type="ChEBI" id="CHEBI:30616"/>
    </ligand>
</feature>
<comment type="function">
    <text evidence="6 7">Catalyzes the synthesis of activated sulfate.</text>
</comment>
<organism evidence="9 10">
    <name type="scientific">Trinickia fusca</name>
    <dbReference type="NCBI Taxonomy" id="2419777"/>
    <lineage>
        <taxon>Bacteria</taxon>
        <taxon>Pseudomonadati</taxon>
        <taxon>Pseudomonadota</taxon>
        <taxon>Betaproteobacteria</taxon>
        <taxon>Burkholderiales</taxon>
        <taxon>Burkholderiaceae</taxon>
        <taxon>Trinickia</taxon>
    </lineage>
</organism>
<dbReference type="OrthoDB" id="9804504at2"/>
<dbReference type="UniPathway" id="UPA00140">
    <property type="reaction ID" value="UER00205"/>
</dbReference>
<dbReference type="HAMAP" id="MF_00065">
    <property type="entry name" value="Adenylyl_sulf_kinase"/>
    <property type="match status" value="1"/>
</dbReference>
<evidence type="ECO:0000256" key="7">
    <source>
        <dbReference type="RuleBase" id="RU004347"/>
    </source>
</evidence>
<evidence type="ECO:0000256" key="4">
    <source>
        <dbReference type="ARBA" id="ARBA00022741"/>
    </source>
</evidence>
<evidence type="ECO:0000313" key="9">
    <source>
        <dbReference type="EMBL" id="RKP46883.1"/>
    </source>
</evidence>
<accession>A0A494XH57</accession>
<comment type="caution">
    <text evidence="9">The sequence shown here is derived from an EMBL/GenBank/DDBJ whole genome shotgun (WGS) entry which is preliminary data.</text>
</comment>